<dbReference type="AlphaFoldDB" id="A0A6J5B685"/>
<evidence type="ECO:0000259" key="1">
    <source>
        <dbReference type="Pfam" id="PF14344"/>
    </source>
</evidence>
<feature type="domain" description="DUF4397" evidence="1">
    <location>
        <begin position="60"/>
        <end position="177"/>
    </location>
</feature>
<reference evidence="2 3" key="1">
    <citation type="submission" date="2020-04" db="EMBL/GenBank/DDBJ databases">
        <authorList>
            <person name="De Canck E."/>
        </authorList>
    </citation>
    <scope>NUCLEOTIDE SEQUENCE [LARGE SCALE GENOMIC DNA]</scope>
    <source>
        <strain evidence="2 3">LMG 24238</strain>
    </source>
</reference>
<protein>
    <recommendedName>
        <fullName evidence="1">DUF4397 domain-containing protein</fullName>
    </recommendedName>
</protein>
<dbReference type="InterPro" id="IPR025510">
    <property type="entry name" value="DUF4397"/>
</dbReference>
<dbReference type="EMBL" id="CADIKC010000003">
    <property type="protein sequence ID" value="CAB3692996.1"/>
    <property type="molecule type" value="Genomic_DNA"/>
</dbReference>
<proteinExistence type="predicted"/>
<accession>A0A6J5B685</accession>
<gene>
    <name evidence="2" type="ORF">LMG24238_03229</name>
</gene>
<evidence type="ECO:0000313" key="3">
    <source>
        <dbReference type="Proteomes" id="UP000494255"/>
    </source>
</evidence>
<dbReference type="Pfam" id="PF14344">
    <property type="entry name" value="DUF4397"/>
    <property type="match status" value="1"/>
</dbReference>
<dbReference type="Proteomes" id="UP000494255">
    <property type="component" value="Unassembled WGS sequence"/>
</dbReference>
<keyword evidence="3" id="KW-1185">Reference proteome</keyword>
<evidence type="ECO:0000313" key="2">
    <source>
        <dbReference type="EMBL" id="CAB3692996.1"/>
    </source>
</evidence>
<name>A0A6J5B685_9BURK</name>
<organism evidence="2 3">
    <name type="scientific">Paraburkholderia sediminicola</name>
    <dbReference type="NCBI Taxonomy" id="458836"/>
    <lineage>
        <taxon>Bacteria</taxon>
        <taxon>Pseudomonadati</taxon>
        <taxon>Pseudomonadota</taxon>
        <taxon>Betaproteobacteria</taxon>
        <taxon>Burkholderiales</taxon>
        <taxon>Burkholderiaceae</taxon>
        <taxon>Paraburkholderia</taxon>
    </lineage>
</organism>
<sequence>MSEAGRSQINGSRAQHRYRWYTMKMIRTMAAVAAVASVLAACGGGGSSDVGKELGLTNPEIHFIHAIPGGPAVDFLVNGSAPSGQTNISYKGVTNFTNINTGSTTVAYSATGTTTALASGNFPDVAKGHEYTVLALPGAAAPDIGLIDDPFDKGLLSNSARLRGFNASANATNLDLYLVQSTNTNISSVSPTMAGVSFKNAVPPSGQDSIYVSGGEYVLIATVAGSKTPIFQSSAFSLSNNADWLVTSVPIAGTLSQLVPGQIHLLIAQNGNTGTPSVELTNTLTGQ</sequence>